<evidence type="ECO:0000313" key="4">
    <source>
        <dbReference type="Proteomes" id="UP001629288"/>
    </source>
</evidence>
<comment type="similarity">
    <text evidence="1 2">Belongs to the outer membrane factor (OMF) (TC 1.B.17) family.</text>
</comment>
<dbReference type="SUPFAM" id="SSF56954">
    <property type="entry name" value="Outer membrane efflux proteins (OEP)"/>
    <property type="match status" value="1"/>
</dbReference>
<dbReference type="InterPro" id="IPR010131">
    <property type="entry name" value="MdtP/NodT-like"/>
</dbReference>
<gene>
    <name evidence="3" type="ORF">PQR00_32925</name>
</gene>
<evidence type="ECO:0000256" key="2">
    <source>
        <dbReference type="RuleBase" id="RU362097"/>
    </source>
</evidence>
<keyword evidence="2" id="KW-0449">Lipoprotein</keyword>
<comment type="subcellular location">
    <subcellularLocation>
        <location evidence="2">Cell membrane</location>
        <topology evidence="2">Lipid-anchor</topology>
    </subcellularLocation>
</comment>
<comment type="caution">
    <text evidence="3">The sequence shown here is derived from an EMBL/GenBank/DDBJ whole genome shotgun (WGS) entry which is preliminary data.</text>
</comment>
<dbReference type="PANTHER" id="PTHR30203">
    <property type="entry name" value="OUTER MEMBRANE CATION EFFLUX PROTEIN"/>
    <property type="match status" value="1"/>
</dbReference>
<dbReference type="InterPro" id="IPR003423">
    <property type="entry name" value="OMP_efflux"/>
</dbReference>
<protein>
    <submittedName>
        <fullName evidence="3">Efflux transporter outer membrane subunit</fullName>
    </submittedName>
</protein>
<keyword evidence="2" id="KW-0472">Membrane</keyword>
<dbReference type="Proteomes" id="UP001629288">
    <property type="component" value="Unassembled WGS sequence"/>
</dbReference>
<evidence type="ECO:0000256" key="1">
    <source>
        <dbReference type="ARBA" id="ARBA00007613"/>
    </source>
</evidence>
<keyword evidence="2" id="KW-1134">Transmembrane beta strand</keyword>
<dbReference type="NCBIfam" id="TIGR01845">
    <property type="entry name" value="outer_NodT"/>
    <property type="match status" value="1"/>
</dbReference>
<evidence type="ECO:0000313" key="3">
    <source>
        <dbReference type="EMBL" id="MFM0448400.1"/>
    </source>
</evidence>
<dbReference type="RefSeq" id="WP_408131711.1">
    <property type="nucleotide sequence ID" value="NZ_JAQQDH010000020.1"/>
</dbReference>
<keyword evidence="2" id="KW-0564">Palmitate</keyword>
<proteinExistence type="inferred from homology"/>
<dbReference type="PROSITE" id="PS51257">
    <property type="entry name" value="PROKAR_LIPOPROTEIN"/>
    <property type="match status" value="1"/>
</dbReference>
<keyword evidence="4" id="KW-1185">Reference proteome</keyword>
<dbReference type="Pfam" id="PF02321">
    <property type="entry name" value="OEP"/>
    <property type="match status" value="2"/>
</dbReference>
<reference evidence="3 4" key="1">
    <citation type="journal article" date="2024" name="Chem. Sci.">
        <title>Discovery of megapolipeptins by genome mining of a Burkholderiales bacteria collection.</title>
        <authorList>
            <person name="Paulo B.S."/>
            <person name="Recchia M.J.J."/>
            <person name="Lee S."/>
            <person name="Fergusson C.H."/>
            <person name="Romanowski S.B."/>
            <person name="Hernandez A."/>
            <person name="Krull N."/>
            <person name="Liu D.Y."/>
            <person name="Cavanagh H."/>
            <person name="Bos A."/>
            <person name="Gray C.A."/>
            <person name="Murphy B.T."/>
            <person name="Linington R.G."/>
            <person name="Eustaquio A.S."/>
        </authorList>
    </citation>
    <scope>NUCLEOTIDE SEQUENCE [LARGE SCALE GENOMIC DNA]</scope>
    <source>
        <strain evidence="3 4">RL17-379-BIB-C</strain>
    </source>
</reference>
<dbReference type="PANTHER" id="PTHR30203:SF33">
    <property type="entry name" value="BLR4455 PROTEIN"/>
    <property type="match status" value="1"/>
</dbReference>
<dbReference type="Gene3D" id="2.20.200.10">
    <property type="entry name" value="Outer membrane efflux proteins (OEP)"/>
    <property type="match status" value="1"/>
</dbReference>
<keyword evidence="2" id="KW-0812">Transmembrane</keyword>
<name>A0ABW9CBT1_9BURK</name>
<dbReference type="Gene3D" id="1.20.1600.10">
    <property type="entry name" value="Outer membrane efflux proteins (OEP)"/>
    <property type="match status" value="1"/>
</dbReference>
<organism evidence="3 4">
    <name type="scientific">Paraburkholderia strydomiana</name>
    <dbReference type="NCBI Taxonomy" id="1245417"/>
    <lineage>
        <taxon>Bacteria</taxon>
        <taxon>Pseudomonadati</taxon>
        <taxon>Pseudomonadota</taxon>
        <taxon>Betaproteobacteria</taxon>
        <taxon>Burkholderiales</taxon>
        <taxon>Burkholderiaceae</taxon>
        <taxon>Paraburkholderia</taxon>
    </lineage>
</organism>
<sequence>MRTSYLSLLALLVLSGCLLGPSYERPAVDAPPAFRFAESDAKDLVNTAWWEQFQDPALNALIATALADNKDVKIAAARVEQFLGQFTTTRSQLFPQVAAGANAQRERVPLGSTQLPAGVGPVFNQFQATLSVSWEIDFFGKLRRQTEAARANLLASEEGRRATILTLVASVASSYVNLLSLDRQLHIAKSTAASRAASVNVFQLRFSGGEVSQMELAQSQSEYEASLATIPQIELQIAQQEDALSILLGHNPGDIARDRELDDLALPAVPAGLPSGLLERRPDLRQAEQDLIAANALIGAARALYFPSISLTGLFGSASTQFSSLFTGPARVWSYAGAVTLPIFTAGGIGGQVKQAEAQQQQALFEYQKSIQVAFREVADALVSLQKTREQLVVQGNQIDALRTYARLARLRFEGGYTSYIEVLDAERTLFNAQLGYAQTQGVVFTSTVSLYKAMGGGWVTDAEHMTSTTYDGTTAMANPAAAATPTKGAAP</sequence>
<accession>A0ABW9CBT1</accession>
<dbReference type="EMBL" id="JAQQDH010000020">
    <property type="protein sequence ID" value="MFM0448400.1"/>
    <property type="molecule type" value="Genomic_DNA"/>
</dbReference>